<evidence type="ECO:0008006" key="5">
    <source>
        <dbReference type="Google" id="ProtNLM"/>
    </source>
</evidence>
<evidence type="ECO:0000256" key="1">
    <source>
        <dbReference type="ARBA" id="ARBA00009431"/>
    </source>
</evidence>
<comment type="similarity">
    <text evidence="1">Belongs to the peptidase S10 family.</text>
</comment>
<protein>
    <recommendedName>
        <fullName evidence="5">Serine carboxypeptidase</fullName>
    </recommendedName>
</protein>
<sequence>MAKAKKGMVKVMLFSSISLPLLCLLLCLGTAACRSNLRYLPGFAGPLPFKLETGYIGADENNDVQLFYYFIKSDRDPTKDPFVLWLTGAQVALP</sequence>
<keyword evidence="4" id="KW-1185">Reference proteome</keyword>
<dbReference type="GO" id="GO:0004185">
    <property type="term" value="F:serine-type carboxypeptidase activity"/>
    <property type="evidence" value="ECO:0007669"/>
    <property type="project" value="InterPro"/>
</dbReference>
<evidence type="ECO:0000256" key="2">
    <source>
        <dbReference type="SAM" id="SignalP"/>
    </source>
</evidence>
<dbReference type="InterPro" id="IPR001563">
    <property type="entry name" value="Peptidase_S10"/>
</dbReference>
<feature type="signal peptide" evidence="2">
    <location>
        <begin position="1"/>
        <end position="33"/>
    </location>
</feature>
<comment type="caution">
    <text evidence="3">The sequence shown here is derived from an EMBL/GenBank/DDBJ whole genome shotgun (WGS) entry which is preliminary data.</text>
</comment>
<dbReference type="GO" id="GO:0006508">
    <property type="term" value="P:proteolysis"/>
    <property type="evidence" value="ECO:0007669"/>
    <property type="project" value="InterPro"/>
</dbReference>
<feature type="chain" id="PRO_5042849159" description="Serine carboxypeptidase" evidence="2">
    <location>
        <begin position="34"/>
        <end position="94"/>
    </location>
</feature>
<dbReference type="Gene3D" id="3.40.50.1820">
    <property type="entry name" value="alpha/beta hydrolase"/>
    <property type="match status" value="1"/>
</dbReference>
<reference evidence="3 4" key="1">
    <citation type="submission" date="2024-01" db="EMBL/GenBank/DDBJ databases">
        <title>Genome assemblies of Stephania.</title>
        <authorList>
            <person name="Yang L."/>
        </authorList>
    </citation>
    <scope>NUCLEOTIDE SEQUENCE [LARGE SCALE GENOMIC DNA]</scope>
    <source>
        <strain evidence="3">JXDWG</strain>
        <tissue evidence="3">Leaf</tissue>
    </source>
</reference>
<dbReference type="PROSITE" id="PS51257">
    <property type="entry name" value="PROKAR_LIPOPROTEIN"/>
    <property type="match status" value="1"/>
</dbReference>
<name>A0AAP0LBK6_9MAGN</name>
<keyword evidence="2" id="KW-0732">Signal</keyword>
<gene>
    <name evidence="3" type="ORF">Scep_001195</name>
</gene>
<dbReference type="InterPro" id="IPR029058">
    <property type="entry name" value="AB_hydrolase_fold"/>
</dbReference>
<dbReference type="Pfam" id="PF00450">
    <property type="entry name" value="Peptidase_S10"/>
    <property type="match status" value="1"/>
</dbReference>
<accession>A0AAP0LBK6</accession>
<dbReference type="Proteomes" id="UP001419268">
    <property type="component" value="Unassembled WGS sequence"/>
</dbReference>
<proteinExistence type="inferred from homology"/>
<dbReference type="SUPFAM" id="SSF53474">
    <property type="entry name" value="alpha/beta-Hydrolases"/>
    <property type="match status" value="1"/>
</dbReference>
<organism evidence="3 4">
    <name type="scientific">Stephania cephalantha</name>
    <dbReference type="NCBI Taxonomy" id="152367"/>
    <lineage>
        <taxon>Eukaryota</taxon>
        <taxon>Viridiplantae</taxon>
        <taxon>Streptophyta</taxon>
        <taxon>Embryophyta</taxon>
        <taxon>Tracheophyta</taxon>
        <taxon>Spermatophyta</taxon>
        <taxon>Magnoliopsida</taxon>
        <taxon>Ranunculales</taxon>
        <taxon>Menispermaceae</taxon>
        <taxon>Menispermoideae</taxon>
        <taxon>Cissampelideae</taxon>
        <taxon>Stephania</taxon>
    </lineage>
</organism>
<dbReference type="EMBL" id="JBBNAG010000001">
    <property type="protein sequence ID" value="KAK9166004.1"/>
    <property type="molecule type" value="Genomic_DNA"/>
</dbReference>
<dbReference type="AlphaFoldDB" id="A0AAP0LBK6"/>
<evidence type="ECO:0000313" key="3">
    <source>
        <dbReference type="EMBL" id="KAK9166004.1"/>
    </source>
</evidence>
<evidence type="ECO:0000313" key="4">
    <source>
        <dbReference type="Proteomes" id="UP001419268"/>
    </source>
</evidence>